<reference evidence="1" key="1">
    <citation type="submission" date="2022-10" db="EMBL/GenBank/DDBJ databases">
        <title>Genome Sequence of Xylaria curta.</title>
        <authorList>
            <person name="Buettner E."/>
        </authorList>
    </citation>
    <scope>NUCLEOTIDE SEQUENCE</scope>
    <source>
        <strain evidence="1">Babe10</strain>
    </source>
</reference>
<dbReference type="Proteomes" id="UP001143856">
    <property type="component" value="Unassembled WGS sequence"/>
</dbReference>
<evidence type="ECO:0000313" key="2">
    <source>
        <dbReference type="Proteomes" id="UP001143856"/>
    </source>
</evidence>
<keyword evidence="2" id="KW-1185">Reference proteome</keyword>
<comment type="caution">
    <text evidence="1">The sequence shown here is derived from an EMBL/GenBank/DDBJ whole genome shotgun (WGS) entry which is preliminary data.</text>
</comment>
<dbReference type="EMBL" id="JAPDGR010000321">
    <property type="protein sequence ID" value="KAJ2991577.1"/>
    <property type="molecule type" value="Genomic_DNA"/>
</dbReference>
<protein>
    <submittedName>
        <fullName evidence="1">Uncharacterized protein</fullName>
    </submittedName>
</protein>
<proteinExistence type="predicted"/>
<gene>
    <name evidence="1" type="ORF">NUW58_g2463</name>
</gene>
<organism evidence="1 2">
    <name type="scientific">Xylaria curta</name>
    <dbReference type="NCBI Taxonomy" id="42375"/>
    <lineage>
        <taxon>Eukaryota</taxon>
        <taxon>Fungi</taxon>
        <taxon>Dikarya</taxon>
        <taxon>Ascomycota</taxon>
        <taxon>Pezizomycotina</taxon>
        <taxon>Sordariomycetes</taxon>
        <taxon>Xylariomycetidae</taxon>
        <taxon>Xylariales</taxon>
        <taxon>Xylariaceae</taxon>
        <taxon>Xylaria</taxon>
    </lineage>
</organism>
<evidence type="ECO:0000313" key="1">
    <source>
        <dbReference type="EMBL" id="KAJ2991577.1"/>
    </source>
</evidence>
<sequence>MAEPVALIGPISNLVTFIDFGLKIAYGAKHIRNSSYSTTTEVNKLNRNLSEIIGEVQRCNYFVKELKLTDRKLPHNEKRIMEMVAECDKLAEDVRKLIQTLKLRAEARSKKIESVRVFTRSYKLCGLGCNDLAQ</sequence>
<name>A0ACC1PFG6_9PEZI</name>
<accession>A0ACC1PFG6</accession>